<dbReference type="SUPFAM" id="SSF53474">
    <property type="entry name" value="alpha/beta-Hydrolases"/>
    <property type="match status" value="1"/>
</dbReference>
<evidence type="ECO:0000256" key="3">
    <source>
        <dbReference type="ARBA" id="ARBA00022553"/>
    </source>
</evidence>
<dbReference type="InterPro" id="IPR036736">
    <property type="entry name" value="ACP-like_sf"/>
</dbReference>
<reference evidence="5" key="1">
    <citation type="submission" date="2019-02" db="EMBL/GenBank/DDBJ databases">
        <authorList>
            <person name="Gruber-Vodicka R. H."/>
            <person name="Seah K. B. B."/>
        </authorList>
    </citation>
    <scope>NUCLEOTIDE SEQUENCE</scope>
    <source>
        <strain evidence="5">BECK_BY1</strain>
    </source>
</reference>
<comment type="similarity">
    <text evidence="1">Belongs to the short-chain dehydrogenases/reductases (SDR) family.</text>
</comment>
<dbReference type="Pfam" id="PF00550">
    <property type="entry name" value="PP-binding"/>
    <property type="match status" value="1"/>
</dbReference>
<dbReference type="Pfam" id="PF08659">
    <property type="entry name" value="KR"/>
    <property type="match status" value="1"/>
</dbReference>
<accession>A0A451AFL2</accession>
<gene>
    <name evidence="5" type="ORF">BECKTUN1418D_GA0071000_12922</name>
</gene>
<keyword evidence="2" id="KW-0596">Phosphopantetheine</keyword>
<dbReference type="PROSITE" id="PS50075">
    <property type="entry name" value="CARRIER"/>
    <property type="match status" value="1"/>
</dbReference>
<proteinExistence type="inferred from homology"/>
<dbReference type="InterPro" id="IPR020806">
    <property type="entry name" value="PKS_PP-bd"/>
</dbReference>
<dbReference type="SMART" id="SM00822">
    <property type="entry name" value="PKS_KR"/>
    <property type="match status" value="1"/>
</dbReference>
<dbReference type="InterPro" id="IPR001031">
    <property type="entry name" value="Thioesterase"/>
</dbReference>
<dbReference type="InterPro" id="IPR009081">
    <property type="entry name" value="PP-bd_ACP"/>
</dbReference>
<dbReference type="GO" id="GO:0004312">
    <property type="term" value="F:fatty acid synthase activity"/>
    <property type="evidence" value="ECO:0007669"/>
    <property type="project" value="TreeGrafter"/>
</dbReference>
<organism evidence="5">
    <name type="scientific">Candidatus Kentrum sp. TUN</name>
    <dbReference type="NCBI Taxonomy" id="2126343"/>
    <lineage>
        <taxon>Bacteria</taxon>
        <taxon>Pseudomonadati</taxon>
        <taxon>Pseudomonadota</taxon>
        <taxon>Gammaproteobacteria</taxon>
        <taxon>Candidatus Kentrum</taxon>
    </lineage>
</organism>
<dbReference type="PANTHER" id="PTHR43775">
    <property type="entry name" value="FATTY ACID SYNTHASE"/>
    <property type="match status" value="1"/>
</dbReference>
<dbReference type="SUPFAM" id="SSF47336">
    <property type="entry name" value="ACP-like"/>
    <property type="match status" value="1"/>
</dbReference>
<evidence type="ECO:0000313" key="5">
    <source>
        <dbReference type="EMBL" id="VFK64829.1"/>
    </source>
</evidence>
<dbReference type="Gene3D" id="3.40.50.1820">
    <property type="entry name" value="alpha/beta hydrolase"/>
    <property type="match status" value="1"/>
</dbReference>
<dbReference type="Gene3D" id="1.10.1200.10">
    <property type="entry name" value="ACP-like"/>
    <property type="match status" value="1"/>
</dbReference>
<dbReference type="SUPFAM" id="SSF51735">
    <property type="entry name" value="NAD(P)-binding Rossmann-fold domains"/>
    <property type="match status" value="1"/>
</dbReference>
<name>A0A451AFL2_9GAMM</name>
<feature type="domain" description="Carrier" evidence="4">
    <location>
        <begin position="267"/>
        <end position="344"/>
    </location>
</feature>
<protein>
    <submittedName>
        <fullName evidence="5">Phosphopantetheine attachment site</fullName>
    </submittedName>
</protein>
<evidence type="ECO:0000256" key="2">
    <source>
        <dbReference type="ARBA" id="ARBA00022450"/>
    </source>
</evidence>
<dbReference type="InterPro" id="IPR057326">
    <property type="entry name" value="KR_dom"/>
</dbReference>
<dbReference type="Gene3D" id="3.40.50.720">
    <property type="entry name" value="NAD(P)-binding Rossmann-like Domain"/>
    <property type="match status" value="1"/>
</dbReference>
<dbReference type="AlphaFoldDB" id="A0A451AFL2"/>
<dbReference type="InterPro" id="IPR013968">
    <property type="entry name" value="PKS_KR"/>
</dbReference>
<keyword evidence="3" id="KW-0597">Phosphoprotein</keyword>
<evidence type="ECO:0000256" key="1">
    <source>
        <dbReference type="ARBA" id="ARBA00006484"/>
    </source>
</evidence>
<evidence type="ECO:0000259" key="4">
    <source>
        <dbReference type="PROSITE" id="PS50075"/>
    </source>
</evidence>
<dbReference type="InterPro" id="IPR036291">
    <property type="entry name" value="NAD(P)-bd_dom_sf"/>
</dbReference>
<dbReference type="InterPro" id="IPR050091">
    <property type="entry name" value="PKS_NRPS_Biosynth_Enz"/>
</dbReference>
<dbReference type="PANTHER" id="PTHR43775:SF37">
    <property type="entry name" value="SI:DKEY-61P9.11"/>
    <property type="match status" value="1"/>
</dbReference>
<dbReference type="SUPFAM" id="SSF56059">
    <property type="entry name" value="Glutathione synthetase ATP-binding domain-like"/>
    <property type="match status" value="1"/>
</dbReference>
<dbReference type="Pfam" id="PF00975">
    <property type="entry name" value="Thioesterase"/>
    <property type="match status" value="1"/>
</dbReference>
<dbReference type="GO" id="GO:0006633">
    <property type="term" value="P:fatty acid biosynthetic process"/>
    <property type="evidence" value="ECO:0007669"/>
    <property type="project" value="TreeGrafter"/>
</dbReference>
<sequence length="475" mass="52648">MEVLLQAGDWRVIPKESLQYKDINLPESMVSACMTLTGKLGLNFAAIDLLEINGDYYFLEVNPTGEWEEIEEKMPPLRGIIHAAGFLDDGVLVQQSMARFEKVMAPKVAGSWHLHTLTQEIPLDFFVCFSSVASLFGASGQGNYVAANAFMDALAHYRHAMGLPALSINWGAWANIGLAANLDSQQQARLAAMGIDTIEPERGISRLNVSMGQTEVAQVSIAPTNWSRYLKQFSVVPIFLSELMPTQSTMVESIQVKHRLEQASEEEYERILVDFIRGQLAGVLGTNPSQLDMVKPLNTMRLDSLMAVELRNRIRSDLDIEISLAKLVEGVSVLDLARQIENRLVGSRSTSNSSEDIWATDILLPFRSITENDKPPLFCIHPIGGGVFHYRELADCLPNDQPVYGIQAVGFEGEASPLTDITAMAIRYVEKITMVWPNGPYDLYGWSFGGIIALEVAHSLQSDNREAVFVNKVVR</sequence>
<dbReference type="InterPro" id="IPR029058">
    <property type="entry name" value="AB_hydrolase_fold"/>
</dbReference>
<dbReference type="GO" id="GO:0031177">
    <property type="term" value="F:phosphopantetheine binding"/>
    <property type="evidence" value="ECO:0007669"/>
    <property type="project" value="InterPro"/>
</dbReference>
<dbReference type="EMBL" id="CAADFX010000292">
    <property type="protein sequence ID" value="VFK64829.1"/>
    <property type="molecule type" value="Genomic_DNA"/>
</dbReference>
<dbReference type="SMART" id="SM00823">
    <property type="entry name" value="PKS_PP"/>
    <property type="match status" value="1"/>
</dbReference>